<dbReference type="AlphaFoldDB" id="A0AAW9NR64"/>
<accession>A0AAW9NR64</accession>
<proteinExistence type="predicted"/>
<keyword evidence="1" id="KW-0175">Coiled coil</keyword>
<dbReference type="EMBL" id="JARSFG010000003">
    <property type="protein sequence ID" value="MEC1177226.1"/>
    <property type="molecule type" value="Genomic_DNA"/>
</dbReference>
<gene>
    <name evidence="2" type="ORF">P9B03_01915</name>
</gene>
<evidence type="ECO:0000256" key="1">
    <source>
        <dbReference type="SAM" id="Coils"/>
    </source>
</evidence>
<evidence type="ECO:0000313" key="2">
    <source>
        <dbReference type="EMBL" id="MEC1177226.1"/>
    </source>
</evidence>
<dbReference type="RefSeq" id="WP_326121488.1">
    <property type="nucleotide sequence ID" value="NZ_JARSFG010000003.1"/>
</dbReference>
<organism evidence="2 3">
    <name type="scientific">Metasolibacillus meyeri</name>
    <dbReference type="NCBI Taxonomy" id="1071052"/>
    <lineage>
        <taxon>Bacteria</taxon>
        <taxon>Bacillati</taxon>
        <taxon>Bacillota</taxon>
        <taxon>Bacilli</taxon>
        <taxon>Bacillales</taxon>
        <taxon>Caryophanaceae</taxon>
        <taxon>Metasolibacillus</taxon>
    </lineage>
</organism>
<evidence type="ECO:0000313" key="3">
    <source>
        <dbReference type="Proteomes" id="UP001344888"/>
    </source>
</evidence>
<protein>
    <submittedName>
        <fullName evidence="2">Uncharacterized protein</fullName>
    </submittedName>
</protein>
<comment type="caution">
    <text evidence="2">The sequence shown here is derived from an EMBL/GenBank/DDBJ whole genome shotgun (WGS) entry which is preliminary data.</text>
</comment>
<sequence>MNEQKLDLILRELQKVNERIATIDQRVTNIDTKQQRHCEHIQQLIQLVGATNENLTKLEAATLKRFGQVDCGLRMLEADFDLILSKTNEHERDINRLKHVE</sequence>
<feature type="coiled-coil region" evidence="1">
    <location>
        <begin position="6"/>
        <end position="61"/>
    </location>
</feature>
<name>A0AAW9NR64_9BACL</name>
<reference evidence="2 3" key="1">
    <citation type="submission" date="2023-03" db="EMBL/GenBank/DDBJ databases">
        <title>Bacillus Genome Sequencing.</title>
        <authorList>
            <person name="Dunlap C."/>
        </authorList>
    </citation>
    <scope>NUCLEOTIDE SEQUENCE [LARGE SCALE GENOMIC DNA]</scope>
    <source>
        <strain evidence="2 3">B-59205</strain>
    </source>
</reference>
<keyword evidence="3" id="KW-1185">Reference proteome</keyword>
<dbReference type="Proteomes" id="UP001344888">
    <property type="component" value="Unassembled WGS sequence"/>
</dbReference>